<dbReference type="OrthoDB" id="78720at2759"/>
<evidence type="ECO:0000313" key="1">
    <source>
        <dbReference type="EMBL" id="CAB3981619.1"/>
    </source>
</evidence>
<accession>A0A7D9HCU1</accession>
<proteinExistence type="predicted"/>
<comment type="caution">
    <text evidence="1">The sequence shown here is derived from an EMBL/GenBank/DDBJ whole genome shotgun (WGS) entry which is preliminary data.</text>
</comment>
<keyword evidence="2" id="KW-1185">Reference proteome</keyword>
<dbReference type="EMBL" id="CACRXK020000411">
    <property type="protein sequence ID" value="CAB3981619.1"/>
    <property type="molecule type" value="Genomic_DNA"/>
</dbReference>
<organism evidence="1 2">
    <name type="scientific">Paramuricea clavata</name>
    <name type="common">Red gorgonian</name>
    <name type="synonym">Violescent sea-whip</name>
    <dbReference type="NCBI Taxonomy" id="317549"/>
    <lineage>
        <taxon>Eukaryota</taxon>
        <taxon>Metazoa</taxon>
        <taxon>Cnidaria</taxon>
        <taxon>Anthozoa</taxon>
        <taxon>Octocorallia</taxon>
        <taxon>Malacalcyonacea</taxon>
        <taxon>Plexauridae</taxon>
        <taxon>Paramuricea</taxon>
    </lineage>
</organism>
<dbReference type="PANTHER" id="PTHR33309:SF1">
    <property type="entry name" value="MYB_SANT-LIKE DNA-BINDING DOMAIN-CONTAINING PROTEIN"/>
    <property type="match status" value="1"/>
</dbReference>
<reference evidence="1" key="1">
    <citation type="submission" date="2020-04" db="EMBL/GenBank/DDBJ databases">
        <authorList>
            <person name="Alioto T."/>
            <person name="Alioto T."/>
            <person name="Gomez Garrido J."/>
        </authorList>
    </citation>
    <scope>NUCLEOTIDE SEQUENCE</scope>
    <source>
        <strain evidence="1">A484AB</strain>
    </source>
</reference>
<dbReference type="Proteomes" id="UP001152795">
    <property type="component" value="Unassembled WGS sequence"/>
</dbReference>
<protein>
    <submittedName>
        <fullName evidence="1">Uncharacterized protein</fullName>
    </submittedName>
</protein>
<sequence>MTSKGKPPETEVEVQGQINSPMEWTKRRDTMLFREVLVVNPYQANKKTVQRGQLWQTVAANLVQLEEPVFKCSLSKRSVQDRCTLLCEKHKKRMKYEMKASGISPQVTELDNLIGDIGERGGERRVEGNTRHKPLSFFLGEAQKKKVEQDQRNAVDIRKKAMERFGETKKRKIDEGEIEEKKRKRRSGSDTLQFVMEQSENEMNTREKELVLEKEKQTREEQRHNDFKEMMAQQMAQQQQQMAQFQMMFMQQNNLMLSILEKKS</sequence>
<evidence type="ECO:0000313" key="2">
    <source>
        <dbReference type="Proteomes" id="UP001152795"/>
    </source>
</evidence>
<name>A0A7D9HCU1_PARCT</name>
<dbReference type="PANTHER" id="PTHR33309">
    <property type="entry name" value="KERATIN, ULTRA HIGH-SULFUR MATRIX PROTEIN-LIKE"/>
    <property type="match status" value="1"/>
</dbReference>
<dbReference type="AlphaFoldDB" id="A0A7D9HCU1"/>
<gene>
    <name evidence="1" type="ORF">PACLA_8A021051</name>
</gene>